<name>A0A3D4T2Q1_9CORY</name>
<dbReference type="RefSeq" id="WP_273053137.1">
    <property type="nucleotide sequence ID" value="NZ_DAITTW010000105.1"/>
</dbReference>
<keyword evidence="2" id="KW-0472">Membrane</keyword>
<sequence length="211" mass="21075">MTNDWGRPPEEPGPRRTGTGRRALVAGTAAVVIAAAAVGGWVYLRGDGDDGGNTVAEPVFTEGAAGTSTEAGSAGSAGHTVTTVTVPAEPETSANPASDPAPQRADTRADAVSGRSAGTTCDGRGVLIVNSVMSDSHIFQQEIDTALAGHPGSEVLRPGTCPSLRSHKDGADVYAVVVDYGDDLPGLCAAAAAGGGNARLLNDDTSYSSPC</sequence>
<dbReference type="AlphaFoldDB" id="A0A3D4T2Q1"/>
<accession>A0A3D4T2Q1</accession>
<feature type="region of interest" description="Disordered" evidence="1">
    <location>
        <begin position="1"/>
        <end position="20"/>
    </location>
</feature>
<evidence type="ECO:0000313" key="4">
    <source>
        <dbReference type="Proteomes" id="UP000261739"/>
    </source>
</evidence>
<evidence type="ECO:0000313" key="3">
    <source>
        <dbReference type="EMBL" id="HCT15605.1"/>
    </source>
</evidence>
<feature type="region of interest" description="Disordered" evidence="1">
    <location>
        <begin position="88"/>
        <end position="118"/>
    </location>
</feature>
<proteinExistence type="predicted"/>
<keyword evidence="2" id="KW-0812">Transmembrane</keyword>
<feature type="transmembrane region" description="Helical" evidence="2">
    <location>
        <begin position="23"/>
        <end position="44"/>
    </location>
</feature>
<dbReference type="Proteomes" id="UP000261739">
    <property type="component" value="Unassembled WGS sequence"/>
</dbReference>
<reference evidence="3 4" key="1">
    <citation type="journal article" date="2018" name="Nat. Biotechnol.">
        <title>A standardized bacterial taxonomy based on genome phylogeny substantially revises the tree of life.</title>
        <authorList>
            <person name="Parks D.H."/>
            <person name="Chuvochina M."/>
            <person name="Waite D.W."/>
            <person name="Rinke C."/>
            <person name="Skarshewski A."/>
            <person name="Chaumeil P.A."/>
            <person name="Hugenholtz P."/>
        </authorList>
    </citation>
    <scope>NUCLEOTIDE SEQUENCE [LARGE SCALE GENOMIC DNA]</scope>
    <source>
        <strain evidence="3">UBA11247</strain>
    </source>
</reference>
<comment type="caution">
    <text evidence="3">The sequence shown here is derived from an EMBL/GenBank/DDBJ whole genome shotgun (WGS) entry which is preliminary data.</text>
</comment>
<evidence type="ECO:0000256" key="2">
    <source>
        <dbReference type="SAM" id="Phobius"/>
    </source>
</evidence>
<protein>
    <submittedName>
        <fullName evidence="3">Uncharacterized protein</fullName>
    </submittedName>
</protein>
<organism evidence="3 4">
    <name type="scientific">Corynebacterium nuruki</name>
    <dbReference type="NCBI Taxonomy" id="1032851"/>
    <lineage>
        <taxon>Bacteria</taxon>
        <taxon>Bacillati</taxon>
        <taxon>Actinomycetota</taxon>
        <taxon>Actinomycetes</taxon>
        <taxon>Mycobacteriales</taxon>
        <taxon>Corynebacteriaceae</taxon>
        <taxon>Corynebacterium</taxon>
    </lineage>
</organism>
<keyword evidence="2" id="KW-1133">Transmembrane helix</keyword>
<dbReference type="EMBL" id="DQID01000323">
    <property type="protein sequence ID" value="HCT15605.1"/>
    <property type="molecule type" value="Genomic_DNA"/>
</dbReference>
<evidence type="ECO:0000256" key="1">
    <source>
        <dbReference type="SAM" id="MobiDB-lite"/>
    </source>
</evidence>
<gene>
    <name evidence="3" type="ORF">DIW82_12705</name>
</gene>